<gene>
    <name evidence="2" type="primary">AVEN_126756_1</name>
    <name evidence="2" type="ORF">TNIN_338011</name>
</gene>
<protein>
    <recommendedName>
        <fullName evidence="1">Apple domain-containing protein</fullName>
    </recommendedName>
</protein>
<keyword evidence="3" id="KW-1185">Reference proteome</keyword>
<name>A0A8X6M6I6_9ARAC</name>
<dbReference type="SUPFAM" id="SSF57414">
    <property type="entry name" value="Hairpin loop containing domain-like"/>
    <property type="match status" value="1"/>
</dbReference>
<organism evidence="2 3">
    <name type="scientific">Trichonephila inaurata madagascariensis</name>
    <dbReference type="NCBI Taxonomy" id="2747483"/>
    <lineage>
        <taxon>Eukaryota</taxon>
        <taxon>Metazoa</taxon>
        <taxon>Ecdysozoa</taxon>
        <taxon>Arthropoda</taxon>
        <taxon>Chelicerata</taxon>
        <taxon>Arachnida</taxon>
        <taxon>Araneae</taxon>
        <taxon>Araneomorphae</taxon>
        <taxon>Entelegynae</taxon>
        <taxon>Araneoidea</taxon>
        <taxon>Nephilidae</taxon>
        <taxon>Trichonephila</taxon>
        <taxon>Trichonephila inaurata</taxon>
    </lineage>
</organism>
<evidence type="ECO:0000313" key="2">
    <source>
        <dbReference type="EMBL" id="GFS29823.1"/>
    </source>
</evidence>
<dbReference type="EMBL" id="BMAV01024064">
    <property type="protein sequence ID" value="GFS29823.1"/>
    <property type="molecule type" value="Genomic_DNA"/>
</dbReference>
<accession>A0A8X6M6I6</accession>
<reference evidence="2" key="1">
    <citation type="submission" date="2020-08" db="EMBL/GenBank/DDBJ databases">
        <title>Multicomponent nature underlies the extraordinary mechanical properties of spider dragline silk.</title>
        <authorList>
            <person name="Kono N."/>
            <person name="Nakamura H."/>
            <person name="Mori M."/>
            <person name="Yoshida Y."/>
            <person name="Ohtoshi R."/>
            <person name="Malay A.D."/>
            <person name="Moran D.A.P."/>
            <person name="Tomita M."/>
            <person name="Numata K."/>
            <person name="Arakawa K."/>
        </authorList>
    </citation>
    <scope>NUCLEOTIDE SEQUENCE</scope>
</reference>
<evidence type="ECO:0000313" key="3">
    <source>
        <dbReference type="Proteomes" id="UP000886998"/>
    </source>
</evidence>
<dbReference type="Proteomes" id="UP000886998">
    <property type="component" value="Unassembled WGS sequence"/>
</dbReference>
<evidence type="ECO:0000259" key="1">
    <source>
        <dbReference type="PROSITE" id="PS50948"/>
    </source>
</evidence>
<dbReference type="AlphaFoldDB" id="A0A8X6M6I6"/>
<dbReference type="CDD" id="cd01099">
    <property type="entry name" value="PAN_AP_HGF"/>
    <property type="match status" value="1"/>
</dbReference>
<dbReference type="InterPro" id="IPR003609">
    <property type="entry name" value="Pan_app"/>
</dbReference>
<dbReference type="Gene3D" id="3.50.4.10">
    <property type="entry name" value="Hepatocyte Growth Factor"/>
    <property type="match status" value="1"/>
</dbReference>
<feature type="domain" description="Apple" evidence="1">
    <location>
        <begin position="14"/>
        <end position="102"/>
    </location>
</feature>
<sequence>MPQQPFPNNNYELCKPGALYNGGVFRRVGFGTRLRSFYVRRVVRTEREEDCEKACLEEREFVCLSFNFRNVIPDNCELSDQDTRHFNSITLGISNKILSLISMKGTHKLLMEYPVQAHPIVLM</sequence>
<comment type="caution">
    <text evidence="2">The sequence shown here is derived from an EMBL/GenBank/DDBJ whole genome shotgun (WGS) entry which is preliminary data.</text>
</comment>
<dbReference type="PROSITE" id="PS50948">
    <property type="entry name" value="PAN"/>
    <property type="match status" value="1"/>
</dbReference>
<dbReference type="OrthoDB" id="6423981at2759"/>
<dbReference type="Pfam" id="PF00024">
    <property type="entry name" value="PAN_1"/>
    <property type="match status" value="1"/>
</dbReference>
<proteinExistence type="predicted"/>